<protein>
    <submittedName>
        <fullName evidence="2">Serine kinase</fullName>
    </submittedName>
</protein>
<proteinExistence type="predicted"/>
<dbReference type="OrthoDB" id="8326226at2"/>
<dbReference type="AlphaFoldDB" id="A0A3N2R5C0"/>
<keyword evidence="3" id="KW-1185">Reference proteome</keyword>
<dbReference type="SUPFAM" id="SSF53795">
    <property type="entry name" value="PEP carboxykinase-like"/>
    <property type="match status" value="1"/>
</dbReference>
<dbReference type="RefSeq" id="WP_123642212.1">
    <property type="nucleotide sequence ID" value="NZ_ML119084.1"/>
</dbReference>
<dbReference type="Gene3D" id="3.40.50.300">
    <property type="entry name" value="P-loop containing nucleotide triphosphate hydrolases"/>
    <property type="match status" value="1"/>
</dbReference>
<feature type="domain" description="HPr kinase/phosphorylase C-terminal" evidence="1">
    <location>
        <begin position="8"/>
        <end position="87"/>
    </location>
</feature>
<keyword evidence="2" id="KW-0808">Transferase</keyword>
<dbReference type="InterPro" id="IPR011104">
    <property type="entry name" value="Hpr_kin/Pase_C"/>
</dbReference>
<sequence>MAARSGLTLHATTVATGGRGLVILGPGGSGKSALALQLMACGAALVADDTTRLEATTEGLLATAAPATRGLIEARGVGILRAPTAPGATVELAVDLGETETERLPPQRTISFLGREVPLILRSNAPHFAAAVWQCLKAGRHA</sequence>
<dbReference type="Proteomes" id="UP000268016">
    <property type="component" value="Unassembled WGS sequence"/>
</dbReference>
<dbReference type="GO" id="GO:0005524">
    <property type="term" value="F:ATP binding"/>
    <property type="evidence" value="ECO:0007669"/>
    <property type="project" value="InterPro"/>
</dbReference>
<keyword evidence="2" id="KW-0418">Kinase</keyword>
<comment type="caution">
    <text evidence="2">The sequence shown here is derived from an EMBL/GenBank/DDBJ whole genome shotgun (WGS) entry which is preliminary data.</text>
</comment>
<evidence type="ECO:0000313" key="2">
    <source>
        <dbReference type="EMBL" id="ROU02690.1"/>
    </source>
</evidence>
<evidence type="ECO:0000313" key="3">
    <source>
        <dbReference type="Proteomes" id="UP000268016"/>
    </source>
</evidence>
<accession>A0A3N2R5C0</accession>
<dbReference type="CDD" id="cd01918">
    <property type="entry name" value="HprK_C"/>
    <property type="match status" value="1"/>
</dbReference>
<gene>
    <name evidence="2" type="ORF">EAT49_10245</name>
</gene>
<name>A0A3N2R5C0_9RHOB</name>
<reference evidence="2 3" key="1">
    <citation type="submission" date="2018-10" db="EMBL/GenBank/DDBJ databases">
        <title>Histidinibacterium lentulum gen. nov., sp. nov., a marine bacterium from the culture broth of Picochlorum sp. 122.</title>
        <authorList>
            <person name="Wang G."/>
        </authorList>
    </citation>
    <scope>NUCLEOTIDE SEQUENCE [LARGE SCALE GENOMIC DNA]</scope>
    <source>
        <strain evidence="2 3">B17</strain>
    </source>
</reference>
<dbReference type="Pfam" id="PF07475">
    <property type="entry name" value="Hpr_kinase_C"/>
    <property type="match status" value="1"/>
</dbReference>
<dbReference type="GO" id="GO:0000155">
    <property type="term" value="F:phosphorelay sensor kinase activity"/>
    <property type="evidence" value="ECO:0007669"/>
    <property type="project" value="InterPro"/>
</dbReference>
<dbReference type="EMBL" id="RDRB01000004">
    <property type="protein sequence ID" value="ROU02690.1"/>
    <property type="molecule type" value="Genomic_DNA"/>
</dbReference>
<dbReference type="GO" id="GO:0006109">
    <property type="term" value="P:regulation of carbohydrate metabolic process"/>
    <property type="evidence" value="ECO:0007669"/>
    <property type="project" value="InterPro"/>
</dbReference>
<dbReference type="InterPro" id="IPR027417">
    <property type="entry name" value="P-loop_NTPase"/>
</dbReference>
<evidence type="ECO:0000259" key="1">
    <source>
        <dbReference type="Pfam" id="PF07475"/>
    </source>
</evidence>
<organism evidence="2 3">
    <name type="scientific">Histidinibacterium lentulum</name>
    <dbReference type="NCBI Taxonomy" id="2480588"/>
    <lineage>
        <taxon>Bacteria</taxon>
        <taxon>Pseudomonadati</taxon>
        <taxon>Pseudomonadota</taxon>
        <taxon>Alphaproteobacteria</taxon>
        <taxon>Rhodobacterales</taxon>
        <taxon>Paracoccaceae</taxon>
        <taxon>Histidinibacterium</taxon>
    </lineage>
</organism>